<dbReference type="InterPro" id="IPR035976">
    <property type="entry name" value="Sushi/SCR/CCP_sf"/>
</dbReference>
<dbReference type="InterPro" id="IPR000436">
    <property type="entry name" value="Sushi_SCR_CCP_dom"/>
</dbReference>
<proteinExistence type="predicted"/>
<dbReference type="CDD" id="cd00033">
    <property type="entry name" value="CCP"/>
    <property type="match status" value="1"/>
</dbReference>
<feature type="domain" description="Sushi" evidence="4">
    <location>
        <begin position="120"/>
        <end position="201"/>
    </location>
</feature>
<gene>
    <name evidence="5" type="ORF">HNAJ_LOCUS8890</name>
</gene>
<dbReference type="AlphaFoldDB" id="A0A0R3TNE2"/>
<keyword evidence="2" id="KW-0768">Sushi</keyword>
<evidence type="ECO:0000256" key="1">
    <source>
        <dbReference type="ARBA" id="ARBA00023157"/>
    </source>
</evidence>
<feature type="transmembrane region" description="Helical" evidence="3">
    <location>
        <begin position="227"/>
        <end position="248"/>
    </location>
</feature>
<evidence type="ECO:0000313" key="5">
    <source>
        <dbReference type="EMBL" id="VDO05073.1"/>
    </source>
</evidence>
<accession>A0A0R3TNE2</accession>
<name>A0A0R3TNE2_RODNA</name>
<reference evidence="7" key="1">
    <citation type="submission" date="2017-02" db="UniProtKB">
        <authorList>
            <consortium name="WormBaseParasite"/>
        </authorList>
    </citation>
    <scope>IDENTIFICATION</scope>
</reference>
<dbReference type="Gene3D" id="2.10.70.10">
    <property type="entry name" value="Complement Module, domain 1"/>
    <property type="match status" value="1"/>
</dbReference>
<dbReference type="PROSITE" id="PS50923">
    <property type="entry name" value="SUSHI"/>
    <property type="match status" value="1"/>
</dbReference>
<evidence type="ECO:0000313" key="6">
    <source>
        <dbReference type="Proteomes" id="UP000278807"/>
    </source>
</evidence>
<evidence type="ECO:0000256" key="3">
    <source>
        <dbReference type="SAM" id="Phobius"/>
    </source>
</evidence>
<organism evidence="7">
    <name type="scientific">Rodentolepis nana</name>
    <name type="common">Dwarf tapeworm</name>
    <name type="synonym">Hymenolepis nana</name>
    <dbReference type="NCBI Taxonomy" id="102285"/>
    <lineage>
        <taxon>Eukaryota</taxon>
        <taxon>Metazoa</taxon>
        <taxon>Spiralia</taxon>
        <taxon>Lophotrochozoa</taxon>
        <taxon>Platyhelminthes</taxon>
        <taxon>Cestoda</taxon>
        <taxon>Eucestoda</taxon>
        <taxon>Cyclophyllidea</taxon>
        <taxon>Hymenolepididae</taxon>
        <taxon>Rodentolepis</taxon>
    </lineage>
</organism>
<dbReference type="WBParaSite" id="HNAJ_0000889401-mRNA-1">
    <property type="protein sequence ID" value="HNAJ_0000889401-mRNA-1"/>
    <property type="gene ID" value="HNAJ_0000889401"/>
</dbReference>
<evidence type="ECO:0000313" key="7">
    <source>
        <dbReference type="WBParaSite" id="HNAJ_0000889401-mRNA-1"/>
    </source>
</evidence>
<protein>
    <submittedName>
        <fullName evidence="7">Sushi domain-containing protein</fullName>
    </submittedName>
</protein>
<comment type="caution">
    <text evidence="2">Lacks conserved residue(s) required for the propagation of feature annotation.</text>
</comment>
<dbReference type="SUPFAM" id="SSF57535">
    <property type="entry name" value="Complement control module/SCR domain"/>
    <property type="match status" value="1"/>
</dbReference>
<evidence type="ECO:0000259" key="4">
    <source>
        <dbReference type="PROSITE" id="PS50923"/>
    </source>
</evidence>
<dbReference type="EMBL" id="UZAE01012420">
    <property type="protein sequence ID" value="VDO05073.1"/>
    <property type="molecule type" value="Genomic_DNA"/>
</dbReference>
<keyword evidence="3" id="KW-0812">Transmembrane</keyword>
<evidence type="ECO:0000256" key="2">
    <source>
        <dbReference type="PROSITE-ProRule" id="PRU00302"/>
    </source>
</evidence>
<dbReference type="Proteomes" id="UP000278807">
    <property type="component" value="Unassembled WGS sequence"/>
</dbReference>
<dbReference type="OrthoDB" id="6237547at2759"/>
<keyword evidence="3" id="KW-1133">Transmembrane helix</keyword>
<dbReference type="Pfam" id="PF00084">
    <property type="entry name" value="Sushi"/>
    <property type="match status" value="1"/>
</dbReference>
<keyword evidence="1" id="KW-1015">Disulfide bond</keyword>
<reference evidence="5 6" key="2">
    <citation type="submission" date="2018-11" db="EMBL/GenBank/DDBJ databases">
        <authorList>
            <consortium name="Pathogen Informatics"/>
        </authorList>
    </citation>
    <scope>NUCLEOTIDE SEQUENCE [LARGE SCALE GENOMIC DNA]</scope>
</reference>
<keyword evidence="3" id="KW-0472">Membrane</keyword>
<sequence>MFVPFDNSEPSILKVLQYFFITLLAIRCNKTEMLAMVPKRASLAGARSTLTEAQFGLSEQNMFNQFGNVVTIMCQGAFFYPDHSYEKFIACGLKSSSETEGEWTGYGGTSLPLPLECEPVTCPYEEAFLKAQYNIEKEFQIKYENGSTMHLTSLKATPYPYKTKITYTCSEGYETVTKTQQLILICEKFGKWVPQLNPCLEKEKVMSITSSGRYVPPSVEALSATKIGITVIVIIFIFLTSIVLLDLATLRRDIGWMFTNIRLQKRLWQAKKRVREAKRKRVKNQ</sequence>
<keyword evidence="6" id="KW-1185">Reference proteome</keyword>